<evidence type="ECO:0000313" key="10">
    <source>
        <dbReference type="Proteomes" id="UP001608902"/>
    </source>
</evidence>
<dbReference type="SMART" id="SM00355">
    <property type="entry name" value="ZnF_C2H2"/>
    <property type="match status" value="4"/>
</dbReference>
<reference evidence="9 10" key="1">
    <citation type="submission" date="2024-08" db="EMBL/GenBank/DDBJ databases">
        <title>Gnathostoma spinigerum genome.</title>
        <authorList>
            <person name="Gonzalez-Bertolin B."/>
            <person name="Monzon S."/>
            <person name="Zaballos A."/>
            <person name="Jimenez P."/>
            <person name="Dekumyoy P."/>
            <person name="Varona S."/>
            <person name="Cuesta I."/>
            <person name="Sumanam S."/>
            <person name="Adisakwattana P."/>
            <person name="Gasser R.B."/>
            <person name="Hernandez-Gonzalez A."/>
            <person name="Young N.D."/>
            <person name="Perteguer M.J."/>
        </authorList>
    </citation>
    <scope>NUCLEOTIDE SEQUENCE [LARGE SCALE GENOMIC DNA]</scope>
    <source>
        <strain evidence="9">AL3</strain>
        <tissue evidence="9">Liver</tissue>
    </source>
</reference>
<dbReference type="InterPro" id="IPR050527">
    <property type="entry name" value="Snail/Krueppel_Znf"/>
</dbReference>
<dbReference type="GO" id="GO:0005634">
    <property type="term" value="C:nucleus"/>
    <property type="evidence" value="ECO:0007669"/>
    <property type="project" value="UniProtKB-SubCell"/>
</dbReference>
<organism evidence="9 10">
    <name type="scientific">Gnathostoma spinigerum</name>
    <dbReference type="NCBI Taxonomy" id="75299"/>
    <lineage>
        <taxon>Eukaryota</taxon>
        <taxon>Metazoa</taxon>
        <taxon>Ecdysozoa</taxon>
        <taxon>Nematoda</taxon>
        <taxon>Chromadorea</taxon>
        <taxon>Rhabditida</taxon>
        <taxon>Spirurina</taxon>
        <taxon>Gnathostomatomorpha</taxon>
        <taxon>Gnathostomatoidea</taxon>
        <taxon>Gnathostomatidae</taxon>
        <taxon>Gnathostoma</taxon>
    </lineage>
</organism>
<dbReference type="Gene3D" id="3.30.160.60">
    <property type="entry name" value="Classic Zinc Finger"/>
    <property type="match status" value="2"/>
</dbReference>
<feature type="domain" description="C2H2-type" evidence="8">
    <location>
        <begin position="57"/>
        <end position="84"/>
    </location>
</feature>
<dbReference type="InterPro" id="IPR013087">
    <property type="entry name" value="Znf_C2H2_type"/>
</dbReference>
<dbReference type="PANTHER" id="PTHR24388">
    <property type="entry name" value="ZINC FINGER PROTEIN"/>
    <property type="match status" value="1"/>
</dbReference>
<evidence type="ECO:0000256" key="2">
    <source>
        <dbReference type="ARBA" id="ARBA00022723"/>
    </source>
</evidence>
<protein>
    <recommendedName>
        <fullName evidence="8">C2H2-type domain-containing protein</fullName>
    </recommendedName>
</protein>
<evidence type="ECO:0000256" key="6">
    <source>
        <dbReference type="ARBA" id="ARBA00023242"/>
    </source>
</evidence>
<evidence type="ECO:0000259" key="8">
    <source>
        <dbReference type="PROSITE" id="PS50157"/>
    </source>
</evidence>
<dbReference type="SUPFAM" id="SSF57667">
    <property type="entry name" value="beta-beta-alpha zinc fingers"/>
    <property type="match status" value="1"/>
</dbReference>
<comment type="subcellular location">
    <subcellularLocation>
        <location evidence="1">Nucleus</location>
    </subcellularLocation>
</comment>
<evidence type="ECO:0000256" key="5">
    <source>
        <dbReference type="ARBA" id="ARBA00022833"/>
    </source>
</evidence>
<feature type="domain" description="C2H2-type" evidence="8">
    <location>
        <begin position="85"/>
        <end position="113"/>
    </location>
</feature>
<dbReference type="PROSITE" id="PS50157">
    <property type="entry name" value="ZINC_FINGER_C2H2_2"/>
    <property type="match status" value="2"/>
</dbReference>
<dbReference type="Proteomes" id="UP001608902">
    <property type="component" value="Unassembled WGS sequence"/>
</dbReference>
<dbReference type="PROSITE" id="PS00028">
    <property type="entry name" value="ZINC_FINGER_C2H2_1"/>
    <property type="match status" value="2"/>
</dbReference>
<comment type="caution">
    <text evidence="9">The sequence shown here is derived from an EMBL/GenBank/DDBJ whole genome shotgun (WGS) entry which is preliminary data.</text>
</comment>
<proteinExistence type="predicted"/>
<keyword evidence="4 7" id="KW-0863">Zinc-finger</keyword>
<evidence type="ECO:0000256" key="3">
    <source>
        <dbReference type="ARBA" id="ARBA00022737"/>
    </source>
</evidence>
<keyword evidence="10" id="KW-1185">Reference proteome</keyword>
<dbReference type="GO" id="GO:0008270">
    <property type="term" value="F:zinc ion binding"/>
    <property type="evidence" value="ECO:0007669"/>
    <property type="project" value="UniProtKB-KW"/>
</dbReference>
<evidence type="ECO:0000256" key="4">
    <source>
        <dbReference type="ARBA" id="ARBA00022771"/>
    </source>
</evidence>
<dbReference type="AlphaFoldDB" id="A0ABD6EI87"/>
<keyword evidence="5" id="KW-0862">Zinc</keyword>
<accession>A0ABD6EI87</accession>
<gene>
    <name evidence="9" type="ORF">AB6A40_003106</name>
</gene>
<keyword evidence="6" id="KW-0539">Nucleus</keyword>
<sequence>MFSRQQAVLYNGRQILVDRDEVDIVSTRSYMSQESSALQLTDGKIRKLSTINSRSRWLCRICGKYLSSKRSYDEHSNIHSKTRPFACEHCNYAAASQMTLRRHNLRNHTPRQKWGYQCPYCPELYMEPASYQQHVGSRHFGRSATFGCPSPSCPFTTRCSGHFRDHLSRHGNSSVDQQLGKPLSDIRSITKYLVDDKLGVGYGKRLMKKVIRAPVPIRAAADRAYEDHMKTPIDCERLIHDAKLTAAPTKSSFDSVLRLYDDKCDRSSLSVPFSGVEIMKEEDVGWIESEVVVDDLKNIPEIVHEGMVDLELD</sequence>
<dbReference type="InterPro" id="IPR036236">
    <property type="entry name" value="Znf_C2H2_sf"/>
</dbReference>
<keyword evidence="3" id="KW-0677">Repeat</keyword>
<name>A0ABD6EI87_9BILA</name>
<keyword evidence="2" id="KW-0479">Metal-binding</keyword>
<evidence type="ECO:0000256" key="7">
    <source>
        <dbReference type="PROSITE-ProRule" id="PRU00042"/>
    </source>
</evidence>
<evidence type="ECO:0000313" key="9">
    <source>
        <dbReference type="EMBL" id="MFH4976397.1"/>
    </source>
</evidence>
<dbReference type="EMBL" id="JBGFUD010001519">
    <property type="protein sequence ID" value="MFH4976397.1"/>
    <property type="molecule type" value="Genomic_DNA"/>
</dbReference>
<dbReference type="PANTHER" id="PTHR24388:SF54">
    <property type="entry name" value="PROTEIN ESCARGOT"/>
    <property type="match status" value="1"/>
</dbReference>
<evidence type="ECO:0000256" key="1">
    <source>
        <dbReference type="ARBA" id="ARBA00004123"/>
    </source>
</evidence>